<dbReference type="InterPro" id="IPR043502">
    <property type="entry name" value="DNA/RNA_pol_sf"/>
</dbReference>
<proteinExistence type="predicted"/>
<keyword evidence="3" id="KW-0548">Nucleotidyltransferase</keyword>
<evidence type="ECO:0000256" key="8">
    <source>
        <dbReference type="SAM" id="MobiDB-lite"/>
    </source>
</evidence>
<evidence type="ECO:0000256" key="4">
    <source>
        <dbReference type="ARBA" id="ARBA00022722"/>
    </source>
</evidence>
<dbReference type="CDD" id="cd01647">
    <property type="entry name" value="RT_LTR"/>
    <property type="match status" value="1"/>
</dbReference>
<dbReference type="GO" id="GO:0003964">
    <property type="term" value="F:RNA-directed DNA polymerase activity"/>
    <property type="evidence" value="ECO:0007669"/>
    <property type="project" value="UniProtKB-KW"/>
</dbReference>
<sequence>MSGYHQLRVREKDIPKTIFRTRYGHYEFLVMPFGLTNVPAVFMDLMNRVFKPYIEQFIVVFIEDILIFSRSSENHDKHLQIVLKFLKEKELYAKLSKCEFWLDEVAFLGHVVSTKDVKEVKFIWDDKCQENFETLRSLLTQAPLLTLPIEGKEYAVYSDASHNGLGCILMQEGKKELNLRQRRWLELIKEYYCTIDYHPGLASGSTKADESVYFRQVDHLFAVWDFMTPDSMICSHGVWVLEKDPKPNPQDPLKPKGCPKCGEIRKGTNAPWMDSVGQAPKSSTTTTNHEVTGWPMVPSRSMYGGFHGWPQFSVPVGQGDGYVVNCYYVTTQA</sequence>
<keyword evidence="4" id="KW-0540">Nuclease</keyword>
<dbReference type="InterPro" id="IPR043128">
    <property type="entry name" value="Rev_trsase/Diguanyl_cyclase"/>
</dbReference>
<evidence type="ECO:0000256" key="5">
    <source>
        <dbReference type="ARBA" id="ARBA00022759"/>
    </source>
</evidence>
<dbReference type="Proteomes" id="UP001234989">
    <property type="component" value="Chromosome 9"/>
</dbReference>
<gene>
    <name evidence="10" type="ORF">MTR67_039324</name>
</gene>
<name>A0AAF0UHG4_SOLVR</name>
<accession>A0AAF0UHG4</accession>
<dbReference type="PROSITE" id="PS50878">
    <property type="entry name" value="RT_POL"/>
    <property type="match status" value="1"/>
</dbReference>
<dbReference type="PANTHER" id="PTHR24559">
    <property type="entry name" value="TRANSPOSON TY3-I GAG-POL POLYPROTEIN"/>
    <property type="match status" value="1"/>
</dbReference>
<dbReference type="Gene3D" id="3.30.70.270">
    <property type="match status" value="1"/>
</dbReference>
<keyword evidence="5" id="KW-0255">Endonuclease</keyword>
<feature type="compositionally biased region" description="Polar residues" evidence="8">
    <location>
        <begin position="280"/>
        <end position="290"/>
    </location>
</feature>
<keyword evidence="11" id="KW-1185">Reference proteome</keyword>
<dbReference type="InterPro" id="IPR053134">
    <property type="entry name" value="RNA-dir_DNA_polymerase"/>
</dbReference>
<reference evidence="10" key="1">
    <citation type="submission" date="2023-08" db="EMBL/GenBank/DDBJ databases">
        <title>A de novo genome assembly of Solanum verrucosum Schlechtendal, a Mexican diploid species geographically isolated from the other diploid A-genome species in potato relatives.</title>
        <authorList>
            <person name="Hosaka K."/>
        </authorList>
    </citation>
    <scope>NUCLEOTIDE SEQUENCE</scope>
    <source>
        <tissue evidence="10">Young leaves</tissue>
    </source>
</reference>
<dbReference type="InterPro" id="IPR000477">
    <property type="entry name" value="RT_dom"/>
</dbReference>
<dbReference type="Gene3D" id="3.10.10.10">
    <property type="entry name" value="HIV Type 1 Reverse Transcriptase, subunit A, domain 1"/>
    <property type="match status" value="1"/>
</dbReference>
<evidence type="ECO:0000256" key="7">
    <source>
        <dbReference type="ARBA" id="ARBA00022918"/>
    </source>
</evidence>
<dbReference type="GO" id="GO:0004519">
    <property type="term" value="F:endonuclease activity"/>
    <property type="evidence" value="ECO:0007669"/>
    <property type="project" value="UniProtKB-KW"/>
</dbReference>
<keyword evidence="7" id="KW-0695">RNA-directed DNA polymerase</keyword>
<keyword evidence="1" id="KW-0645">Protease</keyword>
<dbReference type="GO" id="GO:0008233">
    <property type="term" value="F:peptidase activity"/>
    <property type="evidence" value="ECO:0007669"/>
    <property type="project" value="UniProtKB-KW"/>
</dbReference>
<organism evidence="10 11">
    <name type="scientific">Solanum verrucosum</name>
    <dbReference type="NCBI Taxonomy" id="315347"/>
    <lineage>
        <taxon>Eukaryota</taxon>
        <taxon>Viridiplantae</taxon>
        <taxon>Streptophyta</taxon>
        <taxon>Embryophyta</taxon>
        <taxon>Tracheophyta</taxon>
        <taxon>Spermatophyta</taxon>
        <taxon>Magnoliopsida</taxon>
        <taxon>eudicotyledons</taxon>
        <taxon>Gunneridae</taxon>
        <taxon>Pentapetalae</taxon>
        <taxon>asterids</taxon>
        <taxon>lamiids</taxon>
        <taxon>Solanales</taxon>
        <taxon>Solanaceae</taxon>
        <taxon>Solanoideae</taxon>
        <taxon>Solaneae</taxon>
        <taxon>Solanum</taxon>
    </lineage>
</organism>
<dbReference type="Pfam" id="PF17919">
    <property type="entry name" value="RT_RNaseH_2"/>
    <property type="match status" value="1"/>
</dbReference>
<dbReference type="Pfam" id="PF00078">
    <property type="entry name" value="RVT_1"/>
    <property type="match status" value="1"/>
</dbReference>
<dbReference type="EMBL" id="CP133620">
    <property type="protein sequence ID" value="WMV45939.1"/>
    <property type="molecule type" value="Genomic_DNA"/>
</dbReference>
<keyword evidence="6" id="KW-0378">Hydrolase</keyword>
<evidence type="ECO:0000313" key="10">
    <source>
        <dbReference type="EMBL" id="WMV45939.1"/>
    </source>
</evidence>
<dbReference type="FunFam" id="3.30.70.270:FF:000003">
    <property type="entry name" value="Transposon Ty3-G Gag-Pol polyprotein"/>
    <property type="match status" value="1"/>
</dbReference>
<protein>
    <recommendedName>
        <fullName evidence="9">Reverse transcriptase domain-containing protein</fullName>
    </recommendedName>
</protein>
<dbReference type="FunFam" id="3.10.10.10:FF:000007">
    <property type="entry name" value="Retrovirus-related Pol polyprotein from transposon 17.6-like Protein"/>
    <property type="match status" value="1"/>
</dbReference>
<feature type="region of interest" description="Disordered" evidence="8">
    <location>
        <begin position="269"/>
        <end position="294"/>
    </location>
</feature>
<dbReference type="SUPFAM" id="SSF56672">
    <property type="entry name" value="DNA/RNA polymerases"/>
    <property type="match status" value="1"/>
</dbReference>
<evidence type="ECO:0000256" key="6">
    <source>
        <dbReference type="ARBA" id="ARBA00022801"/>
    </source>
</evidence>
<evidence type="ECO:0000259" key="9">
    <source>
        <dbReference type="PROSITE" id="PS50878"/>
    </source>
</evidence>
<feature type="domain" description="Reverse transcriptase" evidence="9">
    <location>
        <begin position="1"/>
        <end position="112"/>
    </location>
</feature>
<dbReference type="PANTHER" id="PTHR24559:SF444">
    <property type="entry name" value="REVERSE TRANSCRIPTASE DOMAIN-CONTAINING PROTEIN"/>
    <property type="match status" value="1"/>
</dbReference>
<evidence type="ECO:0000256" key="1">
    <source>
        <dbReference type="ARBA" id="ARBA00022670"/>
    </source>
</evidence>
<dbReference type="InterPro" id="IPR041577">
    <property type="entry name" value="RT_RNaseH_2"/>
</dbReference>
<keyword evidence="2" id="KW-0808">Transferase</keyword>
<dbReference type="AlphaFoldDB" id="A0AAF0UHG4"/>
<dbReference type="GO" id="GO:0006508">
    <property type="term" value="P:proteolysis"/>
    <property type="evidence" value="ECO:0007669"/>
    <property type="project" value="UniProtKB-KW"/>
</dbReference>
<evidence type="ECO:0000256" key="3">
    <source>
        <dbReference type="ARBA" id="ARBA00022695"/>
    </source>
</evidence>
<evidence type="ECO:0000313" key="11">
    <source>
        <dbReference type="Proteomes" id="UP001234989"/>
    </source>
</evidence>
<evidence type="ECO:0000256" key="2">
    <source>
        <dbReference type="ARBA" id="ARBA00022679"/>
    </source>
</evidence>